<feature type="region of interest" description="Disordered" evidence="3">
    <location>
        <begin position="136"/>
        <end position="159"/>
    </location>
</feature>
<sequence length="268" mass="29880">MAEAMSISIDDLLVSMRGDNGRAAAMMDAVLDDAGNMNSLVEDQDLSPFSKAAPEACEWLHASTLPDDEDLSRILSGEDHGDNFCRTPIDGFCSDESGSCWEAPDRPQREPVPTEIKLKEELAVSPMSVMLSSNMATSDSYESQSRISDAGGHPTKEPLKSCKYGTMLAAVARTPGETTNTPRVADADYSRQGIQAIRSREDIARKTRREALERFRIKRALRTFNKTIRYQCRRNIADERPRVNGRFVKAGHVIRNRKPDEELESKEL</sequence>
<dbReference type="AlphaFoldDB" id="A0A7S1TBF7"/>
<dbReference type="PROSITE" id="PS51017">
    <property type="entry name" value="CCT"/>
    <property type="match status" value="1"/>
</dbReference>
<organism evidence="5">
    <name type="scientific">Compsopogon caeruleus</name>
    <dbReference type="NCBI Taxonomy" id="31354"/>
    <lineage>
        <taxon>Eukaryota</taxon>
        <taxon>Rhodophyta</taxon>
        <taxon>Compsopogonophyceae</taxon>
        <taxon>Compsopogonales</taxon>
        <taxon>Compsopogonaceae</taxon>
        <taxon>Compsopogon</taxon>
    </lineage>
</organism>
<dbReference type="PANTHER" id="PTHR31319:SF77">
    <property type="entry name" value="ZINC FINGER PROTEIN CONSTANS-LIKE 4"/>
    <property type="match status" value="1"/>
</dbReference>
<accession>A0A7S1TBF7</accession>
<feature type="compositionally biased region" description="Polar residues" evidence="3">
    <location>
        <begin position="136"/>
        <end position="147"/>
    </location>
</feature>
<keyword evidence="2" id="KW-0539">Nucleus</keyword>
<name>A0A7S1TBF7_9RHOD</name>
<gene>
    <name evidence="5" type="ORF">CCAE0312_LOCUS2951</name>
</gene>
<dbReference type="PANTHER" id="PTHR31319">
    <property type="entry name" value="ZINC FINGER PROTEIN CONSTANS-LIKE 4"/>
    <property type="match status" value="1"/>
</dbReference>
<dbReference type="GO" id="GO:0005634">
    <property type="term" value="C:nucleus"/>
    <property type="evidence" value="ECO:0007669"/>
    <property type="project" value="UniProtKB-SubCell"/>
</dbReference>
<reference evidence="5" key="1">
    <citation type="submission" date="2021-01" db="EMBL/GenBank/DDBJ databases">
        <authorList>
            <person name="Corre E."/>
            <person name="Pelletier E."/>
            <person name="Niang G."/>
            <person name="Scheremetjew M."/>
            <person name="Finn R."/>
            <person name="Kale V."/>
            <person name="Holt S."/>
            <person name="Cochrane G."/>
            <person name="Meng A."/>
            <person name="Brown T."/>
            <person name="Cohen L."/>
        </authorList>
    </citation>
    <scope>NUCLEOTIDE SEQUENCE</scope>
    <source>
        <strain evidence="5">SAG 36.94</strain>
    </source>
</reference>
<evidence type="ECO:0000256" key="1">
    <source>
        <dbReference type="ARBA" id="ARBA00004123"/>
    </source>
</evidence>
<evidence type="ECO:0000256" key="3">
    <source>
        <dbReference type="SAM" id="MobiDB-lite"/>
    </source>
</evidence>
<evidence type="ECO:0000259" key="4">
    <source>
        <dbReference type="PROSITE" id="PS51017"/>
    </source>
</evidence>
<dbReference type="InterPro" id="IPR010402">
    <property type="entry name" value="CCT_domain"/>
</dbReference>
<dbReference type="Pfam" id="PF06203">
    <property type="entry name" value="CCT"/>
    <property type="match status" value="1"/>
</dbReference>
<protein>
    <recommendedName>
        <fullName evidence="4">CCT domain-containing protein</fullName>
    </recommendedName>
</protein>
<dbReference type="InterPro" id="IPR045281">
    <property type="entry name" value="CONSTANS-like"/>
</dbReference>
<evidence type="ECO:0000313" key="5">
    <source>
        <dbReference type="EMBL" id="CAD9230897.1"/>
    </source>
</evidence>
<dbReference type="EMBL" id="HBGH01005494">
    <property type="protein sequence ID" value="CAD9230897.1"/>
    <property type="molecule type" value="Transcribed_RNA"/>
</dbReference>
<proteinExistence type="predicted"/>
<feature type="domain" description="CCT" evidence="4">
    <location>
        <begin position="208"/>
        <end position="250"/>
    </location>
</feature>
<comment type="subcellular location">
    <subcellularLocation>
        <location evidence="1">Nucleus</location>
    </subcellularLocation>
</comment>
<evidence type="ECO:0000256" key="2">
    <source>
        <dbReference type="ARBA" id="ARBA00023242"/>
    </source>
</evidence>